<gene>
    <name evidence="7 9" type="primary">deoC</name>
    <name evidence="9" type="ORF">AWH56_000395</name>
    <name evidence="8" type="ORF">AWH56_12360</name>
</gene>
<comment type="similarity">
    <text evidence="1 7">Belongs to the DeoC/FbaB aldolase family. DeoC type 1 subfamily.</text>
</comment>
<protein>
    <recommendedName>
        <fullName evidence="7">Deoxyribose-phosphate aldolase</fullName>
        <shortName evidence="7">DERA</shortName>
        <ecNumber evidence="7">4.1.2.4</ecNumber>
    </recommendedName>
    <alternativeName>
        <fullName evidence="7">2-deoxy-D-ribose 5-phosphate aldolase</fullName>
    </alternativeName>
    <alternativeName>
        <fullName evidence="7">Phosphodeoxyriboaldolase</fullName>
        <shortName evidence="7">Deoxyriboaldolase</shortName>
    </alternativeName>
</protein>
<keyword evidence="10" id="KW-1185">Reference proteome</keyword>
<evidence type="ECO:0000256" key="6">
    <source>
        <dbReference type="ARBA" id="ARBA00056337"/>
    </source>
</evidence>
<proteinExistence type="inferred from homology"/>
<dbReference type="InterPro" id="IPR013785">
    <property type="entry name" value="Aldolase_TIM"/>
</dbReference>
<dbReference type="FunFam" id="3.20.20.70:FF:000044">
    <property type="entry name" value="Deoxyribose-phosphate aldolase"/>
    <property type="match status" value="1"/>
</dbReference>
<feature type="active site" description="Schiff-base intermediate with acetaldehyde" evidence="7">
    <location>
        <position position="154"/>
    </location>
</feature>
<dbReference type="Pfam" id="PF01791">
    <property type="entry name" value="DeoC"/>
    <property type="match status" value="1"/>
</dbReference>
<dbReference type="GO" id="GO:0004139">
    <property type="term" value="F:deoxyribose-phosphate aldolase activity"/>
    <property type="evidence" value="ECO:0007669"/>
    <property type="project" value="UniProtKB-UniRule"/>
</dbReference>
<comment type="pathway">
    <text evidence="7">Carbohydrate degradation; 2-deoxy-D-ribose 1-phosphate degradation; D-glyceraldehyde 3-phosphate and acetaldehyde from 2-deoxy-alpha-D-ribose 1-phosphate: step 2/2.</text>
</comment>
<dbReference type="RefSeq" id="WP_071317391.1">
    <property type="nucleotide sequence ID" value="NZ_CP063356.2"/>
</dbReference>
<sequence>MSEQLAQMIDHTLLKANATEEEIITLANEAKEYNFASVCVNPTWVHKAAGILKGTEVKVCTVIGFPLGATTSDVKAFETKNAIENGATEVDMVINVGALKDKDFDLVEKDIRAVVEAAKGKALTKVIIETSLLTDEEKVRACELAVKAGTDFVKTSTGFSTGGATMADIALMRKTVGPNIGVKASGGVRDRETALAMVEAGATRIGASAGISIVKGEKSDAAY</sequence>
<dbReference type="OrthoDB" id="9778711at2"/>
<evidence type="ECO:0000313" key="10">
    <source>
        <dbReference type="Proteomes" id="UP000180175"/>
    </source>
</evidence>
<evidence type="ECO:0000256" key="5">
    <source>
        <dbReference type="ARBA" id="ARBA00048791"/>
    </source>
</evidence>
<dbReference type="AlphaFoldDB" id="A0A1S2LR67"/>
<organism evidence="8 10">
    <name type="scientific">Anaerobacillus isosaccharinicus</name>
    <dbReference type="NCBI Taxonomy" id="1532552"/>
    <lineage>
        <taxon>Bacteria</taxon>
        <taxon>Bacillati</taxon>
        <taxon>Bacillota</taxon>
        <taxon>Bacilli</taxon>
        <taxon>Bacillales</taxon>
        <taxon>Bacillaceae</taxon>
        <taxon>Anaerobacillus</taxon>
    </lineage>
</organism>
<keyword evidence="2 7" id="KW-0963">Cytoplasm</keyword>
<dbReference type="InterPro" id="IPR002915">
    <property type="entry name" value="DeoC/FbaB/LacD_aldolase"/>
</dbReference>
<reference evidence="9 10" key="2">
    <citation type="journal article" date="2017" name="Genome Announc.">
        <title>Draft Genome Sequences of Four Alkaliphilic Bacteria Belonging to the Anaerobacillus Genus.</title>
        <authorList>
            <person name="Bassil N.M."/>
            <person name="Lloyd J.R."/>
        </authorList>
    </citation>
    <scope>NUCLEOTIDE SEQUENCE [LARGE SCALE GENOMIC DNA]</scope>
    <source>
        <strain evidence="9 10">NB2006</strain>
    </source>
</reference>
<dbReference type="GO" id="GO:0006018">
    <property type="term" value="P:2-deoxyribose 1-phosphate catabolic process"/>
    <property type="evidence" value="ECO:0007669"/>
    <property type="project" value="UniProtKB-UniRule"/>
</dbReference>
<dbReference type="UniPathway" id="UPA00002">
    <property type="reaction ID" value="UER00468"/>
</dbReference>
<feature type="active site" description="Proton donor/acceptor" evidence="7">
    <location>
        <position position="183"/>
    </location>
</feature>
<accession>A0A1S2LR67</accession>
<comment type="subcellular location">
    <subcellularLocation>
        <location evidence="7">Cytoplasm</location>
    </subcellularLocation>
</comment>
<dbReference type="InterPro" id="IPR011343">
    <property type="entry name" value="DeoC"/>
</dbReference>
<reference evidence="9 10" key="3">
    <citation type="journal article" date="2019" name="Int. J. Syst. Evol. Microbiol.">
        <title>Anaerobacillus isosaccharinicus sp. nov., an alkaliphilic bacterium which degrades isosaccharinic acid.</title>
        <authorList>
            <person name="Bassil N.M."/>
            <person name="Lloyd J.R."/>
        </authorList>
    </citation>
    <scope>NUCLEOTIDE SEQUENCE [LARGE SCALE GENOMIC DNA]</scope>
    <source>
        <strain evidence="9 10">NB2006</strain>
    </source>
</reference>
<feature type="active site" description="Proton donor/acceptor" evidence="7">
    <location>
        <position position="91"/>
    </location>
</feature>
<dbReference type="KEGG" id="aia:AWH56_000395"/>
<dbReference type="PIRSF" id="PIRSF001357">
    <property type="entry name" value="DeoC"/>
    <property type="match status" value="1"/>
</dbReference>
<evidence type="ECO:0000256" key="2">
    <source>
        <dbReference type="ARBA" id="ARBA00022490"/>
    </source>
</evidence>
<dbReference type="PANTHER" id="PTHR10889">
    <property type="entry name" value="DEOXYRIBOSE-PHOSPHATE ALDOLASE"/>
    <property type="match status" value="1"/>
</dbReference>
<comment type="function">
    <text evidence="6 7">Catalyzes a reversible aldol reaction between acetaldehyde and D-glyceraldehyde 3-phosphate to generate 2-deoxy-D-ribose 5-phosphate.</text>
</comment>
<dbReference type="Proteomes" id="UP000180175">
    <property type="component" value="Chromosome"/>
</dbReference>
<comment type="catalytic activity">
    <reaction evidence="5 7">
        <text>2-deoxy-D-ribose 5-phosphate = D-glyceraldehyde 3-phosphate + acetaldehyde</text>
        <dbReference type="Rhea" id="RHEA:12821"/>
        <dbReference type="ChEBI" id="CHEBI:15343"/>
        <dbReference type="ChEBI" id="CHEBI:59776"/>
        <dbReference type="ChEBI" id="CHEBI:62877"/>
        <dbReference type="EC" id="4.1.2.4"/>
    </reaction>
</comment>
<evidence type="ECO:0000313" key="8">
    <source>
        <dbReference type="EMBL" id="OIJ15001.1"/>
    </source>
</evidence>
<evidence type="ECO:0000313" key="9">
    <source>
        <dbReference type="EMBL" id="QOY36192.1"/>
    </source>
</evidence>
<dbReference type="EC" id="4.1.2.4" evidence="7"/>
<dbReference type="NCBIfam" id="TIGR00126">
    <property type="entry name" value="deoC"/>
    <property type="match status" value="1"/>
</dbReference>
<dbReference type="CDD" id="cd00959">
    <property type="entry name" value="DeoC"/>
    <property type="match status" value="1"/>
</dbReference>
<dbReference type="EMBL" id="CP063356">
    <property type="protein sequence ID" value="QOY36192.1"/>
    <property type="molecule type" value="Genomic_DNA"/>
</dbReference>
<keyword evidence="4 7" id="KW-0704">Schiff base</keyword>
<dbReference type="PANTHER" id="PTHR10889:SF1">
    <property type="entry name" value="DEOXYRIBOSE-PHOSPHATE ALDOLASE"/>
    <property type="match status" value="1"/>
</dbReference>
<dbReference type="GO" id="GO:0009264">
    <property type="term" value="P:deoxyribonucleotide catabolic process"/>
    <property type="evidence" value="ECO:0007669"/>
    <property type="project" value="UniProtKB-UniRule"/>
</dbReference>
<dbReference type="SUPFAM" id="SSF51569">
    <property type="entry name" value="Aldolase"/>
    <property type="match status" value="1"/>
</dbReference>
<dbReference type="Gene3D" id="3.20.20.70">
    <property type="entry name" value="Aldolase class I"/>
    <property type="match status" value="1"/>
</dbReference>
<dbReference type="InterPro" id="IPR028581">
    <property type="entry name" value="DeoC_typeI"/>
</dbReference>
<reference evidence="8 10" key="1">
    <citation type="submission" date="2016-10" db="EMBL/GenBank/DDBJ databases">
        <title>Draft genome sequences of four alkaliphilic bacteria belonging to the Anaerobacillus genus.</title>
        <authorList>
            <person name="Bassil N.M."/>
            <person name="Lloyd J.R."/>
        </authorList>
    </citation>
    <scope>NUCLEOTIDE SEQUENCE [LARGE SCALE GENOMIC DNA]</scope>
    <source>
        <strain evidence="8 10">NB2006</strain>
    </source>
</reference>
<dbReference type="HAMAP" id="MF_00114">
    <property type="entry name" value="DeoC_type1"/>
    <property type="match status" value="1"/>
</dbReference>
<evidence type="ECO:0000256" key="1">
    <source>
        <dbReference type="ARBA" id="ARBA00010936"/>
    </source>
</evidence>
<evidence type="ECO:0000256" key="7">
    <source>
        <dbReference type="HAMAP-Rule" id="MF_00114"/>
    </source>
</evidence>
<dbReference type="GO" id="GO:0005737">
    <property type="term" value="C:cytoplasm"/>
    <property type="evidence" value="ECO:0007669"/>
    <property type="project" value="UniProtKB-SubCell"/>
</dbReference>
<dbReference type="GO" id="GO:0016052">
    <property type="term" value="P:carbohydrate catabolic process"/>
    <property type="evidence" value="ECO:0007669"/>
    <property type="project" value="TreeGrafter"/>
</dbReference>
<dbReference type="SMART" id="SM01133">
    <property type="entry name" value="DeoC"/>
    <property type="match status" value="1"/>
</dbReference>
<evidence type="ECO:0000256" key="3">
    <source>
        <dbReference type="ARBA" id="ARBA00023239"/>
    </source>
</evidence>
<evidence type="ECO:0000256" key="4">
    <source>
        <dbReference type="ARBA" id="ARBA00023270"/>
    </source>
</evidence>
<reference evidence="9" key="4">
    <citation type="submission" date="2020-10" db="EMBL/GenBank/DDBJ databases">
        <authorList>
            <person name="Bassil N.M."/>
            <person name="Lloyd J.R."/>
        </authorList>
    </citation>
    <scope>NUCLEOTIDE SEQUENCE</scope>
    <source>
        <strain evidence="9">NB2006</strain>
    </source>
</reference>
<name>A0A1S2LR67_9BACI</name>
<keyword evidence="3 7" id="KW-0456">Lyase</keyword>
<dbReference type="EMBL" id="LQXD01000109">
    <property type="protein sequence ID" value="OIJ15001.1"/>
    <property type="molecule type" value="Genomic_DNA"/>
</dbReference>